<evidence type="ECO:0000256" key="1">
    <source>
        <dbReference type="ARBA" id="ARBA00001947"/>
    </source>
</evidence>
<evidence type="ECO:0000256" key="5">
    <source>
        <dbReference type="ARBA" id="ARBA00022723"/>
    </source>
</evidence>
<dbReference type="InterPro" id="IPR037219">
    <property type="entry name" value="Peptidase_M41-like"/>
</dbReference>
<sequence>MHSVLRQSSSIARISRSSLQTAARTSLRSTNHAPLSASFRCAQQARLYSNKQKPKKDNELKQDDAELKDKKVVEPPSKTAPGTEHLYDGQTPLSKSAKGEESGEPELGEGMVKMNPEDEKAMRELLDTLKLGLPKAQVDVIEEAFVNIQKEGVPKELKQLMDEVRGKPMTLSTAAKLTRMATMMQRKQSERSTSTDSKKTDFQSNDPKSSFGGFGSPPPGGNKGGNKQQEGGFKVGEVKVDIGTLLLSAFVSYLLYRMVIPGESRRDITYQEFRSTFLDKGLVEKLTVTNGGKVRVDLHREATQAMFPDSPAVNPNFHYYFSIGSVESFERRLDEAQNELGIPTSERIPVNYASEGDAWGLIYSFGPTLLFIGAIFYMSRRASGGGGGGASGVFGMGKSRAKQFNHETSVKIKFADVAGMDEAKAEIMEFVAFLKTPEQFQRLGAKIPRGAILSGPPGTGKTLLAKATAGESQVPFFSVSGSEFVEMFVGVGASRVRDLFAMARKNTPCIIFIDEIDAIGKARGKAGSLGGGNDEREATLNQILTEMDGFNTTEQVVVLAGTNRPDVLDKALMRPGRFDRHISIDRPTMDGRKQIFMVHLKKIVTNEDLEFLTGRLSALTPGFSGADIANCVNEAALIAARTSAKSVAMLHFEQAIERVIGGLEKKSLVLSPEEKKTVAYHEAGHAICGWYFKYADPLLKVSIIPRGQGALGYAQYLPAGDSYLMNVNQLMDRMAMTLGGRVSEELHFDTVTSGASDDFNKVTRLATAMVTKWGMSKKLGPLHFADNDQALTKPFAESTAQTIDAEVRRIIDEAYKQCRDLLEEKKAEVGIVAEELLSKEVLDRNDMVRLLGHRPFDDHKDFAKYFGGSGEKSAPPPFPTDNTDSPPEAPPAI</sequence>
<dbReference type="InterPro" id="IPR000642">
    <property type="entry name" value="Peptidase_M41"/>
</dbReference>
<comment type="similarity">
    <text evidence="2">In the C-terminal section; belongs to the peptidase M41 family.</text>
</comment>
<dbReference type="InterPro" id="IPR011546">
    <property type="entry name" value="Pept_M41_FtsH_extracell"/>
</dbReference>
<accession>A0ABR4CE39</accession>
<keyword evidence="5" id="KW-0479">Metal-binding</keyword>
<protein>
    <recommendedName>
        <fullName evidence="12">AAA+ ATPase domain-containing protein</fullName>
    </recommendedName>
</protein>
<evidence type="ECO:0000256" key="3">
    <source>
        <dbReference type="ARBA" id="ARBA00010550"/>
    </source>
</evidence>
<dbReference type="SUPFAM" id="SSF52540">
    <property type="entry name" value="P-loop containing nucleoside triphosphate hydrolases"/>
    <property type="match status" value="1"/>
</dbReference>
<evidence type="ECO:0000256" key="6">
    <source>
        <dbReference type="ARBA" id="ARBA00022741"/>
    </source>
</evidence>
<dbReference type="PANTHER" id="PTHR43655">
    <property type="entry name" value="ATP-DEPENDENT PROTEASE"/>
    <property type="match status" value="1"/>
</dbReference>
<feature type="region of interest" description="Disordered" evidence="11">
    <location>
        <begin position="181"/>
        <end position="230"/>
    </location>
</feature>
<dbReference type="Gene3D" id="1.20.58.760">
    <property type="entry name" value="Peptidase M41"/>
    <property type="match status" value="1"/>
</dbReference>
<evidence type="ECO:0000313" key="14">
    <source>
        <dbReference type="Proteomes" id="UP001595075"/>
    </source>
</evidence>
<dbReference type="Pfam" id="PF01434">
    <property type="entry name" value="Peptidase_M41"/>
    <property type="match status" value="1"/>
</dbReference>
<feature type="domain" description="AAA+ ATPase" evidence="12">
    <location>
        <begin position="447"/>
        <end position="588"/>
    </location>
</feature>
<evidence type="ECO:0000256" key="4">
    <source>
        <dbReference type="ARBA" id="ARBA00022670"/>
    </source>
</evidence>
<comment type="caution">
    <text evidence="13">The sequence shown here is derived from an EMBL/GenBank/DDBJ whole genome shotgun (WGS) entry which is preliminary data.</text>
</comment>
<comment type="similarity">
    <text evidence="3">In the N-terminal section; belongs to the AAA ATPase family.</text>
</comment>
<dbReference type="NCBIfam" id="TIGR01241">
    <property type="entry name" value="FtsH_fam"/>
    <property type="match status" value="1"/>
</dbReference>
<dbReference type="InterPro" id="IPR041569">
    <property type="entry name" value="AAA_lid_3"/>
</dbReference>
<evidence type="ECO:0000256" key="10">
    <source>
        <dbReference type="ARBA" id="ARBA00023049"/>
    </source>
</evidence>
<dbReference type="Pfam" id="PF00004">
    <property type="entry name" value="AAA"/>
    <property type="match status" value="1"/>
</dbReference>
<evidence type="ECO:0000256" key="9">
    <source>
        <dbReference type="ARBA" id="ARBA00022840"/>
    </source>
</evidence>
<gene>
    <name evidence="13" type="ORF">VTL71DRAFT_16306</name>
</gene>
<dbReference type="CDD" id="cd19501">
    <property type="entry name" value="RecA-like_FtsH"/>
    <property type="match status" value="1"/>
</dbReference>
<dbReference type="Pfam" id="PF17862">
    <property type="entry name" value="AAA_lid_3"/>
    <property type="match status" value="1"/>
</dbReference>
<dbReference type="SUPFAM" id="SSF140990">
    <property type="entry name" value="FtsH protease domain-like"/>
    <property type="match status" value="1"/>
</dbReference>
<dbReference type="InterPro" id="IPR003959">
    <property type="entry name" value="ATPase_AAA_core"/>
</dbReference>
<evidence type="ECO:0000256" key="7">
    <source>
        <dbReference type="ARBA" id="ARBA00022801"/>
    </source>
</evidence>
<keyword evidence="8" id="KW-0862">Zinc</keyword>
<dbReference type="InterPro" id="IPR027417">
    <property type="entry name" value="P-loop_NTPase"/>
</dbReference>
<keyword evidence="14" id="KW-1185">Reference proteome</keyword>
<evidence type="ECO:0000259" key="12">
    <source>
        <dbReference type="SMART" id="SM00382"/>
    </source>
</evidence>
<dbReference type="HAMAP" id="MF_01458">
    <property type="entry name" value="FtsH"/>
    <property type="match status" value="1"/>
</dbReference>
<evidence type="ECO:0000256" key="11">
    <source>
        <dbReference type="SAM" id="MobiDB-lite"/>
    </source>
</evidence>
<proteinExistence type="inferred from homology"/>
<dbReference type="EMBL" id="JAZHXI010000009">
    <property type="protein sequence ID" value="KAL2068208.1"/>
    <property type="molecule type" value="Genomic_DNA"/>
</dbReference>
<keyword evidence="4" id="KW-0645">Protease</keyword>
<keyword evidence="10" id="KW-0482">Metalloprotease</keyword>
<keyword evidence="7" id="KW-0378">Hydrolase</keyword>
<dbReference type="Gene3D" id="3.40.1690.20">
    <property type="match status" value="1"/>
</dbReference>
<comment type="cofactor">
    <cofactor evidence="1">
        <name>Zn(2+)</name>
        <dbReference type="ChEBI" id="CHEBI:29105"/>
    </cofactor>
</comment>
<evidence type="ECO:0000256" key="2">
    <source>
        <dbReference type="ARBA" id="ARBA00010044"/>
    </source>
</evidence>
<dbReference type="Pfam" id="PF06480">
    <property type="entry name" value="FtsH_ext"/>
    <property type="match status" value="1"/>
</dbReference>
<dbReference type="SMART" id="SM00382">
    <property type="entry name" value="AAA"/>
    <property type="match status" value="1"/>
</dbReference>
<dbReference type="PROSITE" id="PS00674">
    <property type="entry name" value="AAA"/>
    <property type="match status" value="1"/>
</dbReference>
<name>A0ABR4CE39_9HELO</name>
<dbReference type="InterPro" id="IPR003593">
    <property type="entry name" value="AAA+_ATPase"/>
</dbReference>
<reference evidence="13 14" key="1">
    <citation type="journal article" date="2024" name="Commun. Biol.">
        <title>Comparative genomic analysis of thermophilic fungi reveals convergent evolutionary adaptations and gene losses.</title>
        <authorList>
            <person name="Steindorff A.S."/>
            <person name="Aguilar-Pontes M.V."/>
            <person name="Robinson A.J."/>
            <person name="Andreopoulos B."/>
            <person name="LaButti K."/>
            <person name="Kuo A."/>
            <person name="Mondo S."/>
            <person name="Riley R."/>
            <person name="Otillar R."/>
            <person name="Haridas S."/>
            <person name="Lipzen A."/>
            <person name="Grimwood J."/>
            <person name="Schmutz J."/>
            <person name="Clum A."/>
            <person name="Reid I.D."/>
            <person name="Moisan M.C."/>
            <person name="Butler G."/>
            <person name="Nguyen T.T.M."/>
            <person name="Dewar K."/>
            <person name="Conant G."/>
            <person name="Drula E."/>
            <person name="Henrissat B."/>
            <person name="Hansel C."/>
            <person name="Singer S."/>
            <person name="Hutchinson M.I."/>
            <person name="de Vries R.P."/>
            <person name="Natvig D.O."/>
            <person name="Powell A.J."/>
            <person name="Tsang A."/>
            <person name="Grigoriev I.V."/>
        </authorList>
    </citation>
    <scope>NUCLEOTIDE SEQUENCE [LARGE SCALE GENOMIC DNA]</scope>
    <source>
        <strain evidence="13 14">CBS 494.80</strain>
    </source>
</reference>
<evidence type="ECO:0000313" key="13">
    <source>
        <dbReference type="EMBL" id="KAL2068208.1"/>
    </source>
</evidence>
<organism evidence="13 14">
    <name type="scientific">Oculimacula yallundae</name>
    <dbReference type="NCBI Taxonomy" id="86028"/>
    <lineage>
        <taxon>Eukaryota</taxon>
        <taxon>Fungi</taxon>
        <taxon>Dikarya</taxon>
        <taxon>Ascomycota</taxon>
        <taxon>Pezizomycotina</taxon>
        <taxon>Leotiomycetes</taxon>
        <taxon>Helotiales</taxon>
        <taxon>Ploettnerulaceae</taxon>
        <taxon>Oculimacula</taxon>
    </lineage>
</organism>
<dbReference type="Gene3D" id="3.40.50.300">
    <property type="entry name" value="P-loop containing nucleotide triphosphate hydrolases"/>
    <property type="match status" value="1"/>
</dbReference>
<dbReference type="Proteomes" id="UP001595075">
    <property type="component" value="Unassembled WGS sequence"/>
</dbReference>
<dbReference type="Gene3D" id="1.10.8.60">
    <property type="match status" value="1"/>
</dbReference>
<dbReference type="InterPro" id="IPR003960">
    <property type="entry name" value="ATPase_AAA_CS"/>
</dbReference>
<feature type="region of interest" description="Disordered" evidence="11">
    <location>
        <begin position="48"/>
        <end position="112"/>
    </location>
</feature>
<keyword evidence="6" id="KW-0547">Nucleotide-binding</keyword>
<dbReference type="InterPro" id="IPR050928">
    <property type="entry name" value="ATP-dep_Zn_Metalloprotease"/>
</dbReference>
<dbReference type="InterPro" id="IPR005936">
    <property type="entry name" value="FtsH"/>
</dbReference>
<keyword evidence="9" id="KW-0067">ATP-binding</keyword>
<evidence type="ECO:0000256" key="8">
    <source>
        <dbReference type="ARBA" id="ARBA00022833"/>
    </source>
</evidence>
<feature type="region of interest" description="Disordered" evidence="11">
    <location>
        <begin position="864"/>
        <end position="893"/>
    </location>
</feature>
<dbReference type="PANTHER" id="PTHR43655:SF2">
    <property type="entry name" value="AFG3 LIKE MATRIX AAA PEPTIDASE SUBUNIT 2, ISOFORM A"/>
    <property type="match status" value="1"/>
</dbReference>
<feature type="compositionally biased region" description="Basic and acidic residues" evidence="11">
    <location>
        <begin position="55"/>
        <end position="73"/>
    </location>
</feature>